<dbReference type="InterPro" id="IPR052173">
    <property type="entry name" value="Beta-lactam_resp_regulator"/>
</dbReference>
<dbReference type="PANTHER" id="PTHR34978:SF3">
    <property type="entry name" value="SLR0241 PROTEIN"/>
    <property type="match status" value="1"/>
</dbReference>
<feature type="transmembrane region" description="Helical" evidence="1">
    <location>
        <begin position="34"/>
        <end position="55"/>
    </location>
</feature>
<name>A0A501Q7G7_9FLAO</name>
<keyword evidence="1" id="KW-0472">Membrane</keyword>
<gene>
    <name evidence="3" type="ORF">FJA49_09795</name>
</gene>
<feature type="transmembrane region" description="Helical" evidence="1">
    <location>
        <begin position="99"/>
        <end position="121"/>
    </location>
</feature>
<dbReference type="InterPro" id="IPR008756">
    <property type="entry name" value="Peptidase_M56"/>
</dbReference>
<dbReference type="AlphaFoldDB" id="A0A501Q7G7"/>
<reference evidence="3 4" key="2">
    <citation type="submission" date="2019-06" db="EMBL/GenBank/DDBJ databases">
        <authorList>
            <person name="Seo Y."/>
        </authorList>
    </citation>
    <scope>NUCLEOTIDE SEQUENCE [LARGE SCALE GENOMIC DNA]</scope>
    <source>
        <strain evidence="3 4">MaA-Y11</strain>
    </source>
</reference>
<evidence type="ECO:0000313" key="3">
    <source>
        <dbReference type="EMBL" id="TPD68348.1"/>
    </source>
</evidence>
<protein>
    <recommendedName>
        <fullName evidence="2">Peptidase M56 domain-containing protein</fullName>
    </recommendedName>
</protein>
<sequence>MTDFIIKSTVSLIILLGIYYLFLEKEKMHRFNRFYLLFSLVLSFAIPFITIEVAVESLPKPLVSQSVPAPAPVLTPTQDQVIASRVTTIQEAETNYMPIVLWSLYALATAFLVIRFGKNIYSLILKTKKSRTVAFNCSTLVLSKEEQLPHTFLKYIFINEDDYNSHNIQEELYTHELTHVRQKHTYDVLFIEIVKTLFWFNPILVFYKKAIQLNHEFLADENVVESHKNVPFYQNLLIEKASWNSNFYLASNLNFSVTKKRLIMMTKNTSKSRALLKKIALVPILAGLIFASCIEKTAAKDKEPEVWINGERVKDSEMHLPISNWKKNQANENNQTNEAAYFEGVRFIIYKTGTWTKDRLQGKDIILDKTYEELTPKEKDRFKPYLRIPKGHVKKSPTAAELEDYKDAKKYAIWIDDVNVKNTELNNYSPSDIAYVLGSSVMKNARTQKHPQPFQFHFYTHNYFDKKQMGKAPEKYPLDKVEIFDKIIKN</sequence>
<accession>A0A501Q7G7</accession>
<evidence type="ECO:0000313" key="4">
    <source>
        <dbReference type="Proteomes" id="UP000319175"/>
    </source>
</evidence>
<dbReference type="Pfam" id="PF05569">
    <property type="entry name" value="Peptidase_M56"/>
    <property type="match status" value="1"/>
</dbReference>
<reference evidence="3 4" key="1">
    <citation type="submission" date="2019-06" db="EMBL/GenBank/DDBJ databases">
        <title>Flavobacterium sp. MaA-Y11 from geoumgang.</title>
        <authorList>
            <person name="Jeong S."/>
        </authorList>
    </citation>
    <scope>NUCLEOTIDE SEQUENCE [LARGE SCALE GENOMIC DNA]</scope>
    <source>
        <strain evidence="3 4">MaA-Y11</strain>
    </source>
</reference>
<dbReference type="OrthoDB" id="1522859at2"/>
<evidence type="ECO:0000256" key="1">
    <source>
        <dbReference type="SAM" id="Phobius"/>
    </source>
</evidence>
<keyword evidence="1" id="KW-0812">Transmembrane</keyword>
<keyword evidence="4" id="KW-1185">Reference proteome</keyword>
<organism evidence="3 4">
    <name type="scientific">Flavobacterium microcysteis</name>
    <dbReference type="NCBI Taxonomy" id="2596891"/>
    <lineage>
        <taxon>Bacteria</taxon>
        <taxon>Pseudomonadati</taxon>
        <taxon>Bacteroidota</taxon>
        <taxon>Flavobacteriia</taxon>
        <taxon>Flavobacteriales</taxon>
        <taxon>Flavobacteriaceae</taxon>
        <taxon>Flavobacterium</taxon>
    </lineage>
</organism>
<comment type="caution">
    <text evidence="3">The sequence shown here is derived from an EMBL/GenBank/DDBJ whole genome shotgun (WGS) entry which is preliminary data.</text>
</comment>
<feature type="domain" description="Peptidase M56" evidence="2">
    <location>
        <begin position="25"/>
        <end position="264"/>
    </location>
</feature>
<dbReference type="EMBL" id="VFJE01000054">
    <property type="protein sequence ID" value="TPD68348.1"/>
    <property type="molecule type" value="Genomic_DNA"/>
</dbReference>
<proteinExistence type="predicted"/>
<keyword evidence="1" id="KW-1133">Transmembrane helix</keyword>
<dbReference type="PANTHER" id="PTHR34978">
    <property type="entry name" value="POSSIBLE SENSOR-TRANSDUCER PROTEIN BLAR"/>
    <property type="match status" value="1"/>
</dbReference>
<evidence type="ECO:0000259" key="2">
    <source>
        <dbReference type="Pfam" id="PF05569"/>
    </source>
</evidence>
<feature type="transmembrane region" description="Helical" evidence="1">
    <location>
        <begin position="6"/>
        <end position="22"/>
    </location>
</feature>
<dbReference type="Proteomes" id="UP000319175">
    <property type="component" value="Unassembled WGS sequence"/>
</dbReference>
<dbReference type="RefSeq" id="WP_140000799.1">
    <property type="nucleotide sequence ID" value="NZ_VFJE01000054.1"/>
</dbReference>